<sequence length="218" mass="24927">MKFVVLLAFVLFSSSLYAESAYISDDLNVAIRSGKTFQHRIMRFVPSGTPVEVLQRDDDGYALIRTPEGTEGWLEATHLSREPHARERLAQAERQITGLRERLAEGEERIGVLRSERDDAHARLQETEDTVERMAAEMETLREAAARPMEIAEENERLRELTGRQRAQVQALEAELQQVRQSEQREWFIIGAAVAVGSALLGILLTRIRWRRRSDGWS</sequence>
<keyword evidence="6" id="KW-0175">Coiled coil</keyword>
<dbReference type="InterPro" id="IPR016476">
    <property type="entry name" value="SH3_dom_pro"/>
</dbReference>
<evidence type="ECO:0000259" key="9">
    <source>
        <dbReference type="SMART" id="SM00287"/>
    </source>
</evidence>
<dbReference type="RefSeq" id="WP_077277639.1">
    <property type="nucleotide sequence ID" value="NZ_MVBK01000018.1"/>
</dbReference>
<dbReference type="Pfam" id="PF08239">
    <property type="entry name" value="SH3_3"/>
    <property type="match status" value="1"/>
</dbReference>
<dbReference type="Proteomes" id="UP000189462">
    <property type="component" value="Unassembled WGS sequence"/>
</dbReference>
<dbReference type="GO" id="GO:0016020">
    <property type="term" value="C:membrane"/>
    <property type="evidence" value="ECO:0007669"/>
    <property type="project" value="UniProtKB-SubCell"/>
</dbReference>
<name>A0A1V3NRE6_9GAMM</name>
<feature type="signal peptide" evidence="8">
    <location>
        <begin position="1"/>
        <end position="18"/>
    </location>
</feature>
<dbReference type="SMART" id="SM00287">
    <property type="entry name" value="SH3b"/>
    <property type="match status" value="1"/>
</dbReference>
<dbReference type="STRING" id="108003.B1C78_02915"/>
<reference evidence="10 11" key="1">
    <citation type="submission" date="2017-02" db="EMBL/GenBank/DDBJ databases">
        <title>Genomic diversity within the haloalkaliphilic genus Thioalkalivibrio.</title>
        <authorList>
            <person name="Ahn A.-C."/>
            <person name="Meier-Kolthoff J."/>
            <person name="Overmars L."/>
            <person name="Richter M."/>
            <person name="Woyke T."/>
            <person name="Sorokin D.Y."/>
            <person name="Muyzer G."/>
        </authorList>
    </citation>
    <scope>NUCLEOTIDE SEQUENCE [LARGE SCALE GENOMIC DNA]</scope>
    <source>
        <strain evidence="10 11">ALJD</strain>
    </source>
</reference>
<dbReference type="NCBIfam" id="TIGR04211">
    <property type="entry name" value="SH3_and_anchor"/>
    <property type="match status" value="1"/>
</dbReference>
<evidence type="ECO:0000313" key="10">
    <source>
        <dbReference type="EMBL" id="OOG27621.1"/>
    </source>
</evidence>
<keyword evidence="11" id="KW-1185">Reference proteome</keyword>
<feature type="domain" description="SH3b" evidence="9">
    <location>
        <begin position="18"/>
        <end position="83"/>
    </location>
</feature>
<accession>A0A1V3NRE6</accession>
<feature type="transmembrane region" description="Helical" evidence="7">
    <location>
        <begin position="187"/>
        <end position="205"/>
    </location>
</feature>
<comment type="subcellular location">
    <subcellularLocation>
        <location evidence="1">Membrane</location>
        <topology evidence="1">Single-pass membrane protein</topology>
    </subcellularLocation>
</comment>
<dbReference type="Gene3D" id="2.30.30.40">
    <property type="entry name" value="SH3 Domains"/>
    <property type="match status" value="1"/>
</dbReference>
<evidence type="ECO:0000256" key="1">
    <source>
        <dbReference type="ARBA" id="ARBA00004167"/>
    </source>
</evidence>
<evidence type="ECO:0000313" key="11">
    <source>
        <dbReference type="Proteomes" id="UP000189462"/>
    </source>
</evidence>
<dbReference type="OrthoDB" id="9790951at2"/>
<dbReference type="EMBL" id="MVBK01000018">
    <property type="protein sequence ID" value="OOG27621.1"/>
    <property type="molecule type" value="Genomic_DNA"/>
</dbReference>
<evidence type="ECO:0000256" key="6">
    <source>
        <dbReference type="SAM" id="Coils"/>
    </source>
</evidence>
<evidence type="ECO:0000256" key="4">
    <source>
        <dbReference type="ARBA" id="ARBA00022989"/>
    </source>
</evidence>
<keyword evidence="3 8" id="KW-0732">Signal</keyword>
<organism evidence="10 11">
    <name type="scientific">Thioalkalivibrio denitrificans</name>
    <dbReference type="NCBI Taxonomy" id="108003"/>
    <lineage>
        <taxon>Bacteria</taxon>
        <taxon>Pseudomonadati</taxon>
        <taxon>Pseudomonadota</taxon>
        <taxon>Gammaproteobacteria</taxon>
        <taxon>Chromatiales</taxon>
        <taxon>Ectothiorhodospiraceae</taxon>
        <taxon>Thioalkalivibrio</taxon>
    </lineage>
</organism>
<feature type="chain" id="PRO_5012934560" description="SH3b domain-containing protein" evidence="8">
    <location>
        <begin position="19"/>
        <end position="218"/>
    </location>
</feature>
<evidence type="ECO:0000256" key="2">
    <source>
        <dbReference type="ARBA" id="ARBA00022692"/>
    </source>
</evidence>
<evidence type="ECO:0000256" key="3">
    <source>
        <dbReference type="ARBA" id="ARBA00022729"/>
    </source>
</evidence>
<evidence type="ECO:0000256" key="5">
    <source>
        <dbReference type="ARBA" id="ARBA00023136"/>
    </source>
</evidence>
<dbReference type="InterPro" id="IPR003646">
    <property type="entry name" value="SH3-like_bac-type"/>
</dbReference>
<proteinExistence type="predicted"/>
<protein>
    <recommendedName>
        <fullName evidence="9">SH3b domain-containing protein</fullName>
    </recommendedName>
</protein>
<feature type="coiled-coil region" evidence="6">
    <location>
        <begin position="82"/>
        <end position="182"/>
    </location>
</feature>
<keyword evidence="5 7" id="KW-0472">Membrane</keyword>
<keyword evidence="2 7" id="KW-0812">Transmembrane</keyword>
<comment type="caution">
    <text evidence="10">The sequence shown here is derived from an EMBL/GenBank/DDBJ whole genome shotgun (WGS) entry which is preliminary data.</text>
</comment>
<evidence type="ECO:0000256" key="8">
    <source>
        <dbReference type="SAM" id="SignalP"/>
    </source>
</evidence>
<gene>
    <name evidence="10" type="ORF">B1C78_02915</name>
</gene>
<evidence type="ECO:0000256" key="7">
    <source>
        <dbReference type="SAM" id="Phobius"/>
    </source>
</evidence>
<keyword evidence="4 7" id="KW-1133">Transmembrane helix</keyword>
<dbReference type="AlphaFoldDB" id="A0A1V3NRE6"/>